<reference evidence="2" key="2">
    <citation type="submission" date="2017-10" db="EMBL/GenBank/DDBJ databases">
        <title>Ladona fulva Genome sequencing and assembly.</title>
        <authorList>
            <person name="Murali S."/>
            <person name="Richards S."/>
            <person name="Bandaranaike D."/>
            <person name="Bellair M."/>
            <person name="Blankenburg K."/>
            <person name="Chao H."/>
            <person name="Dinh H."/>
            <person name="Doddapaneni H."/>
            <person name="Dugan-Rocha S."/>
            <person name="Elkadiri S."/>
            <person name="Gnanaolivu R."/>
            <person name="Hernandez B."/>
            <person name="Skinner E."/>
            <person name="Javaid M."/>
            <person name="Lee S."/>
            <person name="Li M."/>
            <person name="Ming W."/>
            <person name="Munidasa M."/>
            <person name="Muniz J."/>
            <person name="Nguyen L."/>
            <person name="Hughes D."/>
            <person name="Osuji N."/>
            <person name="Pu L.-L."/>
            <person name="Puazo M."/>
            <person name="Qu C."/>
            <person name="Quiroz J."/>
            <person name="Raj R."/>
            <person name="Weissenberger G."/>
            <person name="Xin Y."/>
            <person name="Zou X."/>
            <person name="Han Y."/>
            <person name="Worley K."/>
            <person name="Muzny D."/>
            <person name="Gibbs R."/>
        </authorList>
    </citation>
    <scope>NUCLEOTIDE SEQUENCE</scope>
    <source>
        <strain evidence="2">Sampled in the wild</strain>
    </source>
</reference>
<evidence type="ECO:0000313" key="2">
    <source>
        <dbReference type="EMBL" id="KAG8227433.1"/>
    </source>
</evidence>
<dbReference type="Gene3D" id="3.40.50.1820">
    <property type="entry name" value="alpha/beta hydrolase"/>
    <property type="match status" value="1"/>
</dbReference>
<dbReference type="OrthoDB" id="741027at2759"/>
<dbReference type="PANTHER" id="PTHR11034">
    <property type="entry name" value="N-MYC DOWNSTREAM REGULATED"/>
    <property type="match status" value="1"/>
</dbReference>
<organism evidence="2 3">
    <name type="scientific">Ladona fulva</name>
    <name type="common">Scarce chaser dragonfly</name>
    <name type="synonym">Libellula fulva</name>
    <dbReference type="NCBI Taxonomy" id="123851"/>
    <lineage>
        <taxon>Eukaryota</taxon>
        <taxon>Metazoa</taxon>
        <taxon>Ecdysozoa</taxon>
        <taxon>Arthropoda</taxon>
        <taxon>Hexapoda</taxon>
        <taxon>Insecta</taxon>
        <taxon>Pterygota</taxon>
        <taxon>Palaeoptera</taxon>
        <taxon>Odonata</taxon>
        <taxon>Epiprocta</taxon>
        <taxon>Anisoptera</taxon>
        <taxon>Libelluloidea</taxon>
        <taxon>Libellulidae</taxon>
        <taxon>Ladona</taxon>
    </lineage>
</organism>
<evidence type="ECO:0000256" key="1">
    <source>
        <dbReference type="ARBA" id="ARBA00005598"/>
    </source>
</evidence>
<sequence>MLCNISTALRECRKILFKLCIHGIKNTEITKQLSDFHLAQPNYLSALFTYSFNIMKFIFVGGSSLPSKLYVNSSWLDRMGISEAQCKASTLKGNDSGCSRLPHVAPLWKEERNHDLVQVYKEYFERHINPTNLALFIDSYIRRSDLNLIRGDVESLASGGQGARRDSTSSRTLKMPVMNITGALSPHVDDTVTLNGRLDPTNSTWMKIQDCGMVLEEQPGKVSEAFRLFLQGLGYGK</sequence>
<accession>A0A8K0NZR8</accession>
<dbReference type="InterPro" id="IPR004142">
    <property type="entry name" value="NDRG"/>
</dbReference>
<dbReference type="AlphaFoldDB" id="A0A8K0NZR8"/>
<comment type="similarity">
    <text evidence="1">Belongs to the NDRG family.</text>
</comment>
<name>A0A8K0NZR8_LADFU</name>
<dbReference type="Proteomes" id="UP000792457">
    <property type="component" value="Unassembled WGS sequence"/>
</dbReference>
<protein>
    <submittedName>
        <fullName evidence="2">Uncharacterized protein</fullName>
    </submittedName>
</protein>
<dbReference type="Pfam" id="PF03096">
    <property type="entry name" value="Ndr"/>
    <property type="match status" value="1"/>
</dbReference>
<keyword evidence="3" id="KW-1185">Reference proteome</keyword>
<proteinExistence type="inferred from homology"/>
<comment type="caution">
    <text evidence="2">The sequence shown here is derived from an EMBL/GenBank/DDBJ whole genome shotgun (WGS) entry which is preliminary data.</text>
</comment>
<reference evidence="2" key="1">
    <citation type="submission" date="2013-04" db="EMBL/GenBank/DDBJ databases">
        <authorList>
            <person name="Qu J."/>
            <person name="Murali S.C."/>
            <person name="Bandaranaike D."/>
            <person name="Bellair M."/>
            <person name="Blankenburg K."/>
            <person name="Chao H."/>
            <person name="Dinh H."/>
            <person name="Doddapaneni H."/>
            <person name="Downs B."/>
            <person name="Dugan-Rocha S."/>
            <person name="Elkadiri S."/>
            <person name="Gnanaolivu R.D."/>
            <person name="Hernandez B."/>
            <person name="Javaid M."/>
            <person name="Jayaseelan J.C."/>
            <person name="Lee S."/>
            <person name="Li M."/>
            <person name="Ming W."/>
            <person name="Munidasa M."/>
            <person name="Muniz J."/>
            <person name="Nguyen L."/>
            <person name="Ongeri F."/>
            <person name="Osuji N."/>
            <person name="Pu L.-L."/>
            <person name="Puazo M."/>
            <person name="Qu C."/>
            <person name="Quiroz J."/>
            <person name="Raj R."/>
            <person name="Weissenberger G."/>
            <person name="Xin Y."/>
            <person name="Zou X."/>
            <person name="Han Y."/>
            <person name="Richards S."/>
            <person name="Worley K."/>
            <person name="Muzny D."/>
            <person name="Gibbs R."/>
        </authorList>
    </citation>
    <scope>NUCLEOTIDE SEQUENCE</scope>
    <source>
        <strain evidence="2">Sampled in the wild</strain>
    </source>
</reference>
<dbReference type="InterPro" id="IPR029058">
    <property type="entry name" value="AB_hydrolase_fold"/>
</dbReference>
<evidence type="ECO:0000313" key="3">
    <source>
        <dbReference type="Proteomes" id="UP000792457"/>
    </source>
</evidence>
<gene>
    <name evidence="2" type="ORF">J437_LFUL000442</name>
</gene>
<dbReference type="EMBL" id="KZ308322">
    <property type="protein sequence ID" value="KAG8227433.1"/>
    <property type="molecule type" value="Genomic_DNA"/>
</dbReference>